<organism evidence="3 5">
    <name type="scientific">Streptomyces platensis</name>
    <dbReference type="NCBI Taxonomy" id="58346"/>
    <lineage>
        <taxon>Bacteria</taxon>
        <taxon>Bacillati</taxon>
        <taxon>Actinomycetota</taxon>
        <taxon>Actinomycetes</taxon>
        <taxon>Kitasatosporales</taxon>
        <taxon>Streptomycetaceae</taxon>
        <taxon>Streptomyces</taxon>
    </lineage>
</organism>
<reference evidence="2 4" key="1">
    <citation type="submission" date="2016-09" db="EMBL/GenBank/DDBJ databases">
        <title>Streptomyces platensis DSM40041, a candidate organism with high potential of specific P450 cytochromes.</title>
        <authorList>
            <person name="Grumaz C."/>
            <person name="Vainshtein Y."/>
            <person name="Kirstahler P."/>
            <person name="Sohn K."/>
        </authorList>
    </citation>
    <scope>NUCLEOTIDE SEQUENCE [LARGE SCALE GENOMIC DNA]</scope>
    <source>
        <strain evidence="2 4">DSM 40041</strain>
    </source>
</reference>
<dbReference type="EMBL" id="MIGA01000059">
    <property type="protein sequence ID" value="OSY38426.1"/>
    <property type="molecule type" value="Genomic_DNA"/>
</dbReference>
<evidence type="ECO:0000313" key="5">
    <source>
        <dbReference type="Proteomes" id="UP000325458"/>
    </source>
</evidence>
<dbReference type="EMBL" id="CP023691">
    <property type="protein sequence ID" value="QEV54283.1"/>
    <property type="molecule type" value="Genomic_DNA"/>
</dbReference>
<dbReference type="KEGG" id="spla:CP981_23970"/>
<evidence type="ECO:0000313" key="2">
    <source>
        <dbReference type="EMBL" id="OSY38426.1"/>
    </source>
</evidence>
<name>A0AAE6NKI8_STRPT</name>
<dbReference type="InterPro" id="IPR003779">
    <property type="entry name" value="CMD-like"/>
</dbReference>
<dbReference type="SUPFAM" id="SSF69118">
    <property type="entry name" value="AhpD-like"/>
    <property type="match status" value="1"/>
</dbReference>
<dbReference type="Gene3D" id="1.20.1290.10">
    <property type="entry name" value="AhpD-like"/>
    <property type="match status" value="1"/>
</dbReference>
<evidence type="ECO:0000259" key="1">
    <source>
        <dbReference type="Pfam" id="PF02627"/>
    </source>
</evidence>
<keyword evidence="4" id="KW-1185">Reference proteome</keyword>
<proteinExistence type="predicted"/>
<sequence>MARISLTPRRTLTLRLAEWYSRRAYGEVLQPALAMGHHPRVLRSYFSFESKVARWKALDPALKTLAEMASAVTIGCSWCVDFGHWHADRLGLPLEKVSKVPDWRSHEESFTELERLVMEYAEAMTATPPAVTDELAESLHGRLGDTAFVELTTMVAVENLRSRTNSALGLHSQGFSDACAIPPRPLTPGGAA</sequence>
<dbReference type="GO" id="GO:0051920">
    <property type="term" value="F:peroxiredoxin activity"/>
    <property type="evidence" value="ECO:0007669"/>
    <property type="project" value="InterPro"/>
</dbReference>
<dbReference type="Pfam" id="PF02627">
    <property type="entry name" value="CMD"/>
    <property type="match status" value="1"/>
</dbReference>
<dbReference type="PANTHER" id="PTHR34846:SF10">
    <property type="entry name" value="CYTOPLASMIC PROTEIN"/>
    <property type="match status" value="1"/>
</dbReference>
<dbReference type="GeneID" id="90926323"/>
<accession>A0AAE6NKI8</accession>
<dbReference type="InterPro" id="IPR029032">
    <property type="entry name" value="AhpD-like"/>
</dbReference>
<feature type="domain" description="Carboxymuconolactone decarboxylase-like" evidence="1">
    <location>
        <begin position="39"/>
        <end position="104"/>
    </location>
</feature>
<dbReference type="PANTHER" id="PTHR34846">
    <property type="entry name" value="4-CARBOXYMUCONOLACTONE DECARBOXYLASE FAMILY PROTEIN (AFU_ORTHOLOGUE AFUA_6G11590)"/>
    <property type="match status" value="1"/>
</dbReference>
<dbReference type="AlphaFoldDB" id="A0AAE6NKI8"/>
<dbReference type="RefSeq" id="WP_085927625.1">
    <property type="nucleotide sequence ID" value="NZ_BAABSS010000013.1"/>
</dbReference>
<dbReference type="Proteomes" id="UP000194225">
    <property type="component" value="Unassembled WGS sequence"/>
</dbReference>
<reference evidence="3 5" key="2">
    <citation type="submission" date="2017-09" db="EMBL/GenBank/DDBJ databases">
        <authorList>
            <person name="Lee N."/>
            <person name="Cho B.-K."/>
        </authorList>
    </citation>
    <scope>NUCLEOTIDE SEQUENCE [LARGE SCALE GENOMIC DNA]</scope>
    <source>
        <strain evidence="3 5">ATCC 23948</strain>
    </source>
</reference>
<evidence type="ECO:0000313" key="4">
    <source>
        <dbReference type="Proteomes" id="UP000194225"/>
    </source>
</evidence>
<evidence type="ECO:0000313" key="3">
    <source>
        <dbReference type="EMBL" id="QEV54283.1"/>
    </source>
</evidence>
<gene>
    <name evidence="2" type="ORF">BG653_06135</name>
    <name evidence="3" type="ORF">CP981_23970</name>
</gene>
<dbReference type="Proteomes" id="UP000325458">
    <property type="component" value="Chromosome"/>
</dbReference>
<protein>
    <submittedName>
        <fullName evidence="3">Carboxymuconolactone decarboxylase family protein</fullName>
    </submittedName>
</protein>